<evidence type="ECO:0000313" key="2">
    <source>
        <dbReference type="EMBL" id="MCL7929104.1"/>
    </source>
</evidence>
<dbReference type="InterPro" id="IPR052539">
    <property type="entry name" value="MGD_biosynthesis_adapter"/>
</dbReference>
<dbReference type="PANTHER" id="PTHR40072:SF1">
    <property type="entry name" value="MOLYBDOPTERIN-GUANINE DINUCLEOTIDE BIOSYNTHESIS ADAPTER PROTEIN"/>
    <property type="match status" value="1"/>
</dbReference>
<dbReference type="PANTHER" id="PTHR40072">
    <property type="entry name" value="MOLYBDOPTERIN-GUANINE DINUCLEOTIDE BIOSYNTHESIS ADAPTER PROTEIN-RELATED"/>
    <property type="match status" value="1"/>
</dbReference>
<dbReference type="EMBL" id="JAMJPJ010000003">
    <property type="protein sequence ID" value="MCL7929104.1"/>
    <property type="molecule type" value="Genomic_DNA"/>
</dbReference>
<organism evidence="2 3">
    <name type="scientific">Halomonas llamarensis</name>
    <dbReference type="NCBI Taxonomy" id="2945104"/>
    <lineage>
        <taxon>Bacteria</taxon>
        <taxon>Pseudomonadati</taxon>
        <taxon>Pseudomonadota</taxon>
        <taxon>Gammaproteobacteria</taxon>
        <taxon>Oceanospirillales</taxon>
        <taxon>Halomonadaceae</taxon>
        <taxon>Halomonas</taxon>
    </lineage>
</organism>
<comment type="caution">
    <text evidence="2">The sequence shown here is derived from an EMBL/GenBank/DDBJ whole genome shotgun (WGS) entry which is preliminary data.</text>
</comment>
<sequence length="192" mass="21197">MPSTPSFSAHTAPVTSMPFPVLSIAAWSGTGKTTLLTQLMPILRNFGLHVGVVKHAHHSFDVDKPGKDSYELRQAGASPMLVASHQRFALMQETPEQQEPDLNHLLSLMLPHAPDLVIVEGFKAWPLAKLVLYREEVGDPAILDNAWVRAAALKAEDKRTLRSDVARLDIDDIHAVADWVRQWALTPCEVNA</sequence>
<evidence type="ECO:0000259" key="1">
    <source>
        <dbReference type="Pfam" id="PF03205"/>
    </source>
</evidence>
<gene>
    <name evidence="2" type="primary">mobB</name>
    <name evidence="2" type="ORF">M8006_03760</name>
</gene>
<dbReference type="CDD" id="cd03116">
    <property type="entry name" value="MobB"/>
    <property type="match status" value="1"/>
</dbReference>
<feature type="domain" description="Molybdopterin-guanine dinucleotide biosynthesis protein B (MobB)" evidence="1">
    <location>
        <begin position="21"/>
        <end position="143"/>
    </location>
</feature>
<reference evidence="2" key="1">
    <citation type="submission" date="2022-05" db="EMBL/GenBank/DDBJ databases">
        <title>Halomonas geminus sp. nov. and Halomonas llamarensis sp. nov. isolated from high-altitude salars of the Atacama Desert.</title>
        <authorList>
            <person name="Hintersatz C."/>
            <person name="Rojas L.A."/>
            <person name="Wei T.-S."/>
            <person name="Kutschke S."/>
            <person name="Lehmann F."/>
            <person name="Jain R."/>
            <person name="Pollmann K."/>
        </authorList>
    </citation>
    <scope>NUCLEOTIDE SEQUENCE</scope>
    <source>
        <strain evidence="2">ATCHA</strain>
    </source>
</reference>
<dbReference type="RefSeq" id="WP_250080121.1">
    <property type="nucleotide sequence ID" value="NZ_JAMJPJ010000003.1"/>
</dbReference>
<accession>A0ABT0SNX6</accession>
<dbReference type="Proteomes" id="UP001165308">
    <property type="component" value="Unassembled WGS sequence"/>
</dbReference>
<proteinExistence type="predicted"/>
<evidence type="ECO:0000313" key="3">
    <source>
        <dbReference type="Proteomes" id="UP001165308"/>
    </source>
</evidence>
<dbReference type="InterPro" id="IPR027417">
    <property type="entry name" value="P-loop_NTPase"/>
</dbReference>
<dbReference type="InterPro" id="IPR004435">
    <property type="entry name" value="MobB_dom"/>
</dbReference>
<keyword evidence="3" id="KW-1185">Reference proteome</keyword>
<dbReference type="Pfam" id="PF03205">
    <property type="entry name" value="MobB"/>
    <property type="match status" value="1"/>
</dbReference>
<dbReference type="NCBIfam" id="TIGR00176">
    <property type="entry name" value="mobB"/>
    <property type="match status" value="1"/>
</dbReference>
<dbReference type="SUPFAM" id="SSF52540">
    <property type="entry name" value="P-loop containing nucleoside triphosphate hydrolases"/>
    <property type="match status" value="1"/>
</dbReference>
<protein>
    <submittedName>
        <fullName evidence="2">Molybdopterin-guanine dinucleotide biosynthesis protein B</fullName>
    </submittedName>
</protein>
<name>A0ABT0SNX6_9GAMM</name>
<dbReference type="Gene3D" id="3.40.50.300">
    <property type="entry name" value="P-loop containing nucleotide triphosphate hydrolases"/>
    <property type="match status" value="1"/>
</dbReference>